<reference evidence="2 3" key="1">
    <citation type="submission" date="2018-05" db="EMBL/GenBank/DDBJ databases">
        <title>Complete Genome Sequence of the Nonylphenol-Degrading Bacterium Sphingobium amiense DSM 16289T.</title>
        <authorList>
            <person name="Ootsuka M."/>
            <person name="Nishizawa T."/>
            <person name="Ohta H."/>
        </authorList>
    </citation>
    <scope>NUCLEOTIDE SEQUENCE [LARGE SCALE GENOMIC DNA]</scope>
    <source>
        <strain evidence="2 3">DSM 16289</strain>
    </source>
</reference>
<dbReference type="InterPro" id="IPR009781">
    <property type="entry name" value="DUF1345"/>
</dbReference>
<sequence length="224" mass="24369">MKPLAKPRERAFHGRMRKKPLLPWRYGMFLALLAVIVPLALALPWHEAVMGGFDVAALAFMVSVAPLIGAKPDDMRRKAAENDANRQLMLLMTGIVCLVILVAVGVAVSQHGGPDAASIALLLATLLIAWLFSNLVYAMHYAHIFYLPDAKGHDGGGIDFPETKEPGYWDFLYFAFTLGMTFQTSDVAMTGTAVRRTALFHCFAAFLFNLGILAFTINVLGGAG</sequence>
<evidence type="ECO:0000313" key="3">
    <source>
        <dbReference type="Proteomes" id="UP000279959"/>
    </source>
</evidence>
<feature type="transmembrane region" description="Helical" evidence="1">
    <location>
        <begin position="116"/>
        <end position="137"/>
    </location>
</feature>
<feature type="transmembrane region" description="Helical" evidence="1">
    <location>
        <begin position="21"/>
        <end position="43"/>
    </location>
</feature>
<name>A0A494W9J7_9SPHN</name>
<protein>
    <submittedName>
        <fullName evidence="2">DUF1345 domain-containing protein</fullName>
    </submittedName>
</protein>
<keyword evidence="1" id="KW-1133">Transmembrane helix</keyword>
<feature type="transmembrane region" description="Helical" evidence="1">
    <location>
        <begin position="49"/>
        <end position="68"/>
    </location>
</feature>
<keyword evidence="1" id="KW-0472">Membrane</keyword>
<accession>A0A494W9J7</accession>
<organism evidence="2 3">
    <name type="scientific">Sphingobium amiense</name>
    <dbReference type="NCBI Taxonomy" id="135719"/>
    <lineage>
        <taxon>Bacteria</taxon>
        <taxon>Pseudomonadati</taxon>
        <taxon>Pseudomonadota</taxon>
        <taxon>Alphaproteobacteria</taxon>
        <taxon>Sphingomonadales</taxon>
        <taxon>Sphingomonadaceae</taxon>
        <taxon>Sphingobium</taxon>
    </lineage>
</organism>
<dbReference type="EMBL" id="AP018664">
    <property type="protein sequence ID" value="BBD99267.1"/>
    <property type="molecule type" value="Genomic_DNA"/>
</dbReference>
<feature type="transmembrane region" description="Helical" evidence="1">
    <location>
        <begin position="198"/>
        <end position="221"/>
    </location>
</feature>
<dbReference type="KEGG" id="sami:SAMIE_1027680"/>
<feature type="transmembrane region" description="Helical" evidence="1">
    <location>
        <begin position="88"/>
        <end position="110"/>
    </location>
</feature>
<dbReference type="Proteomes" id="UP000279959">
    <property type="component" value="Chromosome"/>
</dbReference>
<keyword evidence="3" id="KW-1185">Reference proteome</keyword>
<evidence type="ECO:0000256" key="1">
    <source>
        <dbReference type="SAM" id="Phobius"/>
    </source>
</evidence>
<evidence type="ECO:0000313" key="2">
    <source>
        <dbReference type="EMBL" id="BBD99267.1"/>
    </source>
</evidence>
<gene>
    <name evidence="2" type="ORF">SAMIE_1027680</name>
</gene>
<dbReference type="Pfam" id="PF07077">
    <property type="entry name" value="DUF1345"/>
    <property type="match status" value="1"/>
</dbReference>
<keyword evidence="1" id="KW-0812">Transmembrane</keyword>
<proteinExistence type="predicted"/>
<dbReference type="AlphaFoldDB" id="A0A494W9J7"/>